<name>A0A9P4JZA8_9PLEO</name>
<gene>
    <name evidence="1" type="ORF">CC78DRAFT_536723</name>
</gene>
<evidence type="ECO:0000313" key="2">
    <source>
        <dbReference type="Proteomes" id="UP000800093"/>
    </source>
</evidence>
<proteinExistence type="predicted"/>
<dbReference type="GO" id="GO:0034551">
    <property type="term" value="P:mitochondrial respiratory chain complex III assembly"/>
    <property type="evidence" value="ECO:0007669"/>
    <property type="project" value="TreeGrafter"/>
</dbReference>
<keyword evidence="2" id="KW-1185">Reference proteome</keyword>
<dbReference type="InterPro" id="IPR037653">
    <property type="entry name" value="Cbp6"/>
</dbReference>
<sequence length="116" mass="13680">MSSMTIAKHYTRLQTLWPKDFLRPTQPFTKLLAHRLSQSQSPNPKANIATELRNINALYTLLDNRYTRLYPLSPTVLRPTSNPGYYDALMKDIGEAPNKSWIRAKMDEWRMKIRWK</sequence>
<dbReference type="PANTHER" id="PTHR28250:SF1">
    <property type="entry name" value="CYTOCHROME B PRE-MRNA-PROCESSING PROTEIN 6"/>
    <property type="match status" value="1"/>
</dbReference>
<dbReference type="PANTHER" id="PTHR28250">
    <property type="entry name" value="CYTOCHROME B PRE-MRNA-PROCESSING PROTEIN 6"/>
    <property type="match status" value="1"/>
</dbReference>
<dbReference type="GO" id="GO:0043022">
    <property type="term" value="F:ribosome binding"/>
    <property type="evidence" value="ECO:0007669"/>
    <property type="project" value="InterPro"/>
</dbReference>
<dbReference type="Pfam" id="PF20180">
    <property type="entry name" value="UQCC2_CBP6"/>
    <property type="match status" value="1"/>
</dbReference>
<reference evidence="2" key="1">
    <citation type="journal article" date="2020" name="Stud. Mycol.">
        <title>101 Dothideomycetes genomes: A test case for predicting lifestyles and emergence of pathogens.</title>
        <authorList>
            <person name="Haridas S."/>
            <person name="Albert R."/>
            <person name="Binder M."/>
            <person name="Bloem J."/>
            <person name="LaButti K."/>
            <person name="Salamov A."/>
            <person name="Andreopoulos B."/>
            <person name="Baker S."/>
            <person name="Barry K."/>
            <person name="Bills G."/>
            <person name="Bluhm B."/>
            <person name="Cannon C."/>
            <person name="Castanera R."/>
            <person name="Culley D."/>
            <person name="Daum C."/>
            <person name="Ezra D."/>
            <person name="Gonzalez J."/>
            <person name="Henrissat B."/>
            <person name="Kuo A."/>
            <person name="Liang C."/>
            <person name="Lipzen A."/>
            <person name="Lutzoni F."/>
            <person name="Magnuson J."/>
            <person name="Mondo S."/>
            <person name="Nolan M."/>
            <person name="Ohm R."/>
            <person name="Pangilinan J."/>
            <person name="Park H.-J."/>
            <person name="Ramirez L."/>
            <person name="Alfaro M."/>
            <person name="Sun H."/>
            <person name="Tritt A."/>
            <person name="Yoshinaga Y."/>
            <person name="Zwiers L.-H."/>
            <person name="Turgeon B."/>
            <person name="Goodwin S."/>
            <person name="Spatafora J."/>
            <person name="Crous P."/>
            <person name="Grigoriev I."/>
        </authorList>
    </citation>
    <scope>NUCLEOTIDE SEQUENCE [LARGE SCALE GENOMIC DNA]</scope>
    <source>
        <strain evidence="2">CBS 304.66</strain>
    </source>
</reference>
<evidence type="ECO:0000313" key="1">
    <source>
        <dbReference type="EMBL" id="KAF2259989.1"/>
    </source>
</evidence>
<dbReference type="OrthoDB" id="2107880at2759"/>
<dbReference type="AlphaFoldDB" id="A0A9P4JZA8"/>
<dbReference type="Proteomes" id="UP000800093">
    <property type="component" value="Unassembled WGS sequence"/>
</dbReference>
<organism evidence="1 2">
    <name type="scientific">Lojkania enalia</name>
    <dbReference type="NCBI Taxonomy" id="147567"/>
    <lineage>
        <taxon>Eukaryota</taxon>
        <taxon>Fungi</taxon>
        <taxon>Dikarya</taxon>
        <taxon>Ascomycota</taxon>
        <taxon>Pezizomycotina</taxon>
        <taxon>Dothideomycetes</taxon>
        <taxon>Pleosporomycetidae</taxon>
        <taxon>Pleosporales</taxon>
        <taxon>Pleosporales incertae sedis</taxon>
        <taxon>Lojkania</taxon>
    </lineage>
</organism>
<dbReference type="GO" id="GO:0061671">
    <property type="term" value="C:Cbp3p-Cbp6 complex"/>
    <property type="evidence" value="ECO:0007669"/>
    <property type="project" value="InterPro"/>
</dbReference>
<protein>
    <submittedName>
        <fullName evidence="1">Uncharacterized protein</fullName>
    </submittedName>
</protein>
<comment type="caution">
    <text evidence="1">The sequence shown here is derived from an EMBL/GenBank/DDBJ whole genome shotgun (WGS) entry which is preliminary data.</text>
</comment>
<dbReference type="EMBL" id="ML986692">
    <property type="protein sequence ID" value="KAF2259989.1"/>
    <property type="molecule type" value="Genomic_DNA"/>
</dbReference>
<accession>A0A9P4JZA8</accession>